<accession>A0ACC3SYM2</accession>
<protein>
    <submittedName>
        <fullName evidence="1">Man1-Src1p-C-terminal domain-containing protein</fullName>
    </submittedName>
</protein>
<gene>
    <name evidence="1" type="ORF">V1525DRAFT_219191</name>
</gene>
<sequence length="598" mass="66797">MDDVSYLEPDFDPEKLRVPELRRVLLMHDVLFPSSAKKAVLVELFKQHITPNSANLLAAIEGSGGAVPDIVDASITSSLPALEPKRASQRPARKSTTVRSRTPRGSGRKSMISTNTVQPEIKAENEKPIVANETVKDEIKVGEGSSFSSENPFQTPRTRGSPKSSRKKSSLTSVKKEGLTKFSITPPVTDKPATPKVMSSSPKLVSSPTGQAKDGSPVKFSSELFLPDQLEYPEIESHGVASVEYAVETPLEIEEVAAEYNNAVAFAFPFKSFIAWIVVLLGLSYLMWWRNEKFAIGYCEVEGLGTYIPEVSDHSFRQFVEPACTPCPSHAVCFANFLAECEPDYVYVPSFWSLGGLLPFPPKCVPDTEKLQRARILLEESLQLLRERYADVQCGSGGKGKNDPTVAVVDLRAKLYSMKSPSLSDDSFEELWQLAFKDLVEQEEVYRVDVGVGERLGSISPSEFPFTCRTKTEFGAFVSANKWKVFGTILLAVTTTFLYRASSQYRKRRTTVEDLVRKSMSILSEQQTRSDSDRSGSTPRYVIMSQLKDNLLVDTYDAAERRRVWISVQKHVEANTNVRSRQMEVHGEIMRIWEWIGI</sequence>
<evidence type="ECO:0000313" key="1">
    <source>
        <dbReference type="EMBL" id="KAK9236390.1"/>
    </source>
</evidence>
<evidence type="ECO:0000313" key="2">
    <source>
        <dbReference type="Proteomes" id="UP001433508"/>
    </source>
</evidence>
<proteinExistence type="predicted"/>
<organism evidence="1 2">
    <name type="scientific">Lipomyces kononenkoae</name>
    <name type="common">Yeast</name>
    <dbReference type="NCBI Taxonomy" id="34357"/>
    <lineage>
        <taxon>Eukaryota</taxon>
        <taxon>Fungi</taxon>
        <taxon>Dikarya</taxon>
        <taxon>Ascomycota</taxon>
        <taxon>Saccharomycotina</taxon>
        <taxon>Lipomycetes</taxon>
        <taxon>Lipomycetales</taxon>
        <taxon>Lipomycetaceae</taxon>
        <taxon>Lipomyces</taxon>
    </lineage>
</organism>
<keyword evidence="2" id="KW-1185">Reference proteome</keyword>
<comment type="caution">
    <text evidence="1">The sequence shown here is derived from an EMBL/GenBank/DDBJ whole genome shotgun (WGS) entry which is preliminary data.</text>
</comment>
<name>A0ACC3SYM2_LIPKO</name>
<dbReference type="EMBL" id="MU971389">
    <property type="protein sequence ID" value="KAK9236390.1"/>
    <property type="molecule type" value="Genomic_DNA"/>
</dbReference>
<dbReference type="Proteomes" id="UP001433508">
    <property type="component" value="Unassembled WGS sequence"/>
</dbReference>
<reference evidence="2" key="1">
    <citation type="journal article" date="2024" name="Front. Bioeng. Biotechnol.">
        <title>Genome-scale model development and genomic sequencing of the oleaginous clade Lipomyces.</title>
        <authorList>
            <person name="Czajka J.J."/>
            <person name="Han Y."/>
            <person name="Kim J."/>
            <person name="Mondo S.J."/>
            <person name="Hofstad B.A."/>
            <person name="Robles A."/>
            <person name="Haridas S."/>
            <person name="Riley R."/>
            <person name="LaButti K."/>
            <person name="Pangilinan J."/>
            <person name="Andreopoulos W."/>
            <person name="Lipzen A."/>
            <person name="Yan J."/>
            <person name="Wang M."/>
            <person name="Ng V."/>
            <person name="Grigoriev I.V."/>
            <person name="Spatafora J.W."/>
            <person name="Magnuson J.K."/>
            <person name="Baker S.E."/>
            <person name="Pomraning K.R."/>
        </authorList>
    </citation>
    <scope>NUCLEOTIDE SEQUENCE [LARGE SCALE GENOMIC DNA]</scope>
    <source>
        <strain evidence="2">CBS 7786</strain>
    </source>
</reference>